<reference evidence="1 2" key="1">
    <citation type="submission" date="2016-06" db="EMBL/GenBank/DDBJ databases">
        <title>Comparative genomics of the ectomycorrhizal sister species Rhizopogon vinicolor and Rhizopogon vesiculosus (Basidiomycota: Boletales) reveals a divergence of the mating type B locus.</title>
        <authorList>
            <consortium name="DOE Joint Genome Institute"/>
            <person name="Mujic A.B."/>
            <person name="Kuo A."/>
            <person name="Tritt A."/>
            <person name="Lipzen A."/>
            <person name="Chen C."/>
            <person name="Johnson J."/>
            <person name="Sharma A."/>
            <person name="Barry K."/>
            <person name="Grigoriev I.V."/>
            <person name="Spatafora J.W."/>
        </authorList>
    </citation>
    <scope>NUCLEOTIDE SEQUENCE [LARGE SCALE GENOMIC DNA]</scope>
    <source>
        <strain evidence="1 2">AM-OR11-026</strain>
    </source>
</reference>
<protein>
    <submittedName>
        <fullName evidence="1">Uncharacterized protein</fullName>
    </submittedName>
</protein>
<organism evidence="1 2">
    <name type="scientific">Rhizopogon vinicolor AM-OR11-026</name>
    <dbReference type="NCBI Taxonomy" id="1314800"/>
    <lineage>
        <taxon>Eukaryota</taxon>
        <taxon>Fungi</taxon>
        <taxon>Dikarya</taxon>
        <taxon>Basidiomycota</taxon>
        <taxon>Agaricomycotina</taxon>
        <taxon>Agaricomycetes</taxon>
        <taxon>Agaricomycetidae</taxon>
        <taxon>Boletales</taxon>
        <taxon>Suillineae</taxon>
        <taxon>Rhizopogonaceae</taxon>
        <taxon>Rhizopogon</taxon>
    </lineage>
</organism>
<accession>A0A1B7N3A1</accession>
<name>A0A1B7N3A1_9AGAM</name>
<proteinExistence type="predicted"/>
<dbReference type="InParanoid" id="A0A1B7N3A1"/>
<dbReference type="OrthoDB" id="3068102at2759"/>
<gene>
    <name evidence="1" type="ORF">K503DRAFT_94126</name>
</gene>
<evidence type="ECO:0000313" key="2">
    <source>
        <dbReference type="Proteomes" id="UP000092154"/>
    </source>
</evidence>
<dbReference type="EMBL" id="KV448253">
    <property type="protein sequence ID" value="OAX39334.1"/>
    <property type="molecule type" value="Genomic_DNA"/>
</dbReference>
<dbReference type="STRING" id="1314800.A0A1B7N3A1"/>
<keyword evidence="2" id="KW-1185">Reference proteome</keyword>
<dbReference type="Proteomes" id="UP000092154">
    <property type="component" value="Unassembled WGS sequence"/>
</dbReference>
<sequence length="192" mass="21105">MLNSQPASMPFQHPPFPSITLPSVTSAPLLKSGGTGTKHISLSMSKNNIRDTFGAPAVHPPSLLYALFSLQGFPHFPQLVPSLSTVTTNLELISARPYIRPALKYIASFPLRSLHYAQVELHQTQASLASHVAKVCALDDMIDEHDTITVECATFRDLIHASSLCTHRHSSRTYTRDAVVMNQKNMTRPASM</sequence>
<evidence type="ECO:0000313" key="1">
    <source>
        <dbReference type="EMBL" id="OAX39334.1"/>
    </source>
</evidence>
<dbReference type="AlphaFoldDB" id="A0A1B7N3A1"/>